<evidence type="ECO:0000313" key="4">
    <source>
        <dbReference type="Proteomes" id="UP001225356"/>
    </source>
</evidence>
<gene>
    <name evidence="3" type="ORF">J2853_000595</name>
</gene>
<organism evidence="3 4">
    <name type="scientific">Streptosporangium lutulentum</name>
    <dbReference type="NCBI Taxonomy" id="1461250"/>
    <lineage>
        <taxon>Bacteria</taxon>
        <taxon>Bacillati</taxon>
        <taxon>Actinomycetota</taxon>
        <taxon>Actinomycetes</taxon>
        <taxon>Streptosporangiales</taxon>
        <taxon>Streptosporangiaceae</taxon>
        <taxon>Streptosporangium</taxon>
    </lineage>
</organism>
<dbReference type="PANTHER" id="PTHR45947:SF3">
    <property type="entry name" value="SULFOQUINOVOSYL TRANSFERASE SQD2"/>
    <property type="match status" value="1"/>
</dbReference>
<protein>
    <submittedName>
        <fullName evidence="3">Glycosyltransferase involved in cell wall biosynthesis</fullName>
    </submittedName>
</protein>
<accession>A0ABT9Q5I2</accession>
<evidence type="ECO:0000259" key="2">
    <source>
        <dbReference type="Pfam" id="PF00534"/>
    </source>
</evidence>
<evidence type="ECO:0000313" key="3">
    <source>
        <dbReference type="EMBL" id="MDP9841384.1"/>
    </source>
</evidence>
<reference evidence="3 4" key="1">
    <citation type="submission" date="2023-07" db="EMBL/GenBank/DDBJ databases">
        <title>Sequencing the genomes of 1000 actinobacteria strains.</title>
        <authorList>
            <person name="Klenk H.-P."/>
        </authorList>
    </citation>
    <scope>NUCLEOTIDE SEQUENCE [LARGE SCALE GENOMIC DNA]</scope>
    <source>
        <strain evidence="3 4">DSM 46740</strain>
    </source>
</reference>
<dbReference type="InterPro" id="IPR001296">
    <property type="entry name" value="Glyco_trans_1"/>
</dbReference>
<dbReference type="EMBL" id="JAUSQU010000001">
    <property type="protein sequence ID" value="MDP9841384.1"/>
    <property type="molecule type" value="Genomic_DNA"/>
</dbReference>
<dbReference type="Proteomes" id="UP001225356">
    <property type="component" value="Unassembled WGS sequence"/>
</dbReference>
<comment type="caution">
    <text evidence="3">The sequence shown here is derived from an EMBL/GenBank/DDBJ whole genome shotgun (WGS) entry which is preliminary data.</text>
</comment>
<sequence length="246" mass="26336">MPWAFRHVDGFIVAGARPREGLLAAGVPNRRMRVLPSGLDLGRLTRFREEHPVEPGLMVSVGSLVKVKNHALTIQAFHELRATHPGARLIIAGDGPERARLEQLAGTGSGIEFAGHIGADDVYTLVSRAQVFVHASRSLPTIGEGIPTACLEALALGTAVIVSSDASLDAVIADSDAYRVFPTGSVTELVACLRSVLDDEALRLQLMERGVRAVSDLDWPVVAGRIEGWYETLMADRTSRSPGDVS</sequence>
<feature type="domain" description="Glycosyl transferase family 1" evidence="2">
    <location>
        <begin position="46"/>
        <end position="210"/>
    </location>
</feature>
<dbReference type="Gene3D" id="3.40.50.2000">
    <property type="entry name" value="Glycogen Phosphorylase B"/>
    <property type="match status" value="2"/>
</dbReference>
<dbReference type="InterPro" id="IPR050194">
    <property type="entry name" value="Glycosyltransferase_grp1"/>
</dbReference>
<dbReference type="SUPFAM" id="SSF53756">
    <property type="entry name" value="UDP-Glycosyltransferase/glycogen phosphorylase"/>
    <property type="match status" value="1"/>
</dbReference>
<keyword evidence="4" id="KW-1185">Reference proteome</keyword>
<evidence type="ECO:0000256" key="1">
    <source>
        <dbReference type="ARBA" id="ARBA00022679"/>
    </source>
</evidence>
<dbReference type="CDD" id="cd03801">
    <property type="entry name" value="GT4_PimA-like"/>
    <property type="match status" value="1"/>
</dbReference>
<dbReference type="Pfam" id="PF00534">
    <property type="entry name" value="Glycos_transf_1"/>
    <property type="match status" value="1"/>
</dbReference>
<keyword evidence="1" id="KW-0808">Transferase</keyword>
<dbReference type="PANTHER" id="PTHR45947">
    <property type="entry name" value="SULFOQUINOVOSYL TRANSFERASE SQD2"/>
    <property type="match status" value="1"/>
</dbReference>
<name>A0ABT9Q5I2_9ACTN</name>
<proteinExistence type="predicted"/>